<keyword evidence="12" id="KW-1185">Reference proteome</keyword>
<comment type="caution">
    <text evidence="11">The sequence shown here is derived from an EMBL/GenBank/DDBJ whole genome shotgun (WGS) entry which is preliminary data.</text>
</comment>
<gene>
    <name evidence="11" type="ORF">CPB83DRAFT_855984</name>
</gene>
<dbReference type="InterPro" id="IPR024079">
    <property type="entry name" value="MetalloPept_cat_dom_sf"/>
</dbReference>
<name>A0A9P6EEH8_9AGAR</name>
<dbReference type="GO" id="GO:0006518">
    <property type="term" value="P:peptide metabolic process"/>
    <property type="evidence" value="ECO:0007669"/>
    <property type="project" value="TreeGrafter"/>
</dbReference>
<evidence type="ECO:0000313" key="11">
    <source>
        <dbReference type="EMBL" id="KAF9527549.1"/>
    </source>
</evidence>
<evidence type="ECO:0000256" key="9">
    <source>
        <dbReference type="SAM" id="Phobius"/>
    </source>
</evidence>
<dbReference type="InterPro" id="IPR024080">
    <property type="entry name" value="Neurolysin/TOP_N"/>
</dbReference>
<dbReference type="Pfam" id="PF01432">
    <property type="entry name" value="Peptidase_M3"/>
    <property type="match status" value="1"/>
</dbReference>
<dbReference type="SUPFAM" id="SSF55486">
    <property type="entry name" value="Metalloproteases ('zincins'), catalytic domain"/>
    <property type="match status" value="1"/>
</dbReference>
<evidence type="ECO:0000256" key="5">
    <source>
        <dbReference type="ARBA" id="ARBA00022833"/>
    </source>
</evidence>
<evidence type="ECO:0000313" key="12">
    <source>
        <dbReference type="Proteomes" id="UP000807306"/>
    </source>
</evidence>
<dbReference type="CDD" id="cd06455">
    <property type="entry name" value="M3A_TOP"/>
    <property type="match status" value="1"/>
</dbReference>
<dbReference type="PANTHER" id="PTHR11804">
    <property type="entry name" value="PROTEASE M3 THIMET OLIGOPEPTIDASE-RELATED"/>
    <property type="match status" value="1"/>
</dbReference>
<feature type="domain" description="Peptidase M3A/M3B catalytic" evidence="10">
    <location>
        <begin position="323"/>
        <end position="770"/>
    </location>
</feature>
<keyword evidence="9" id="KW-0812">Transmembrane</keyword>
<reference evidence="11" key="1">
    <citation type="submission" date="2020-11" db="EMBL/GenBank/DDBJ databases">
        <authorList>
            <consortium name="DOE Joint Genome Institute"/>
            <person name="Ahrendt S."/>
            <person name="Riley R."/>
            <person name="Andreopoulos W."/>
            <person name="Labutti K."/>
            <person name="Pangilinan J."/>
            <person name="Ruiz-Duenas F.J."/>
            <person name="Barrasa J.M."/>
            <person name="Sanchez-Garcia M."/>
            <person name="Camarero S."/>
            <person name="Miyauchi S."/>
            <person name="Serrano A."/>
            <person name="Linde D."/>
            <person name="Babiker R."/>
            <person name="Drula E."/>
            <person name="Ayuso-Fernandez I."/>
            <person name="Pacheco R."/>
            <person name="Padilla G."/>
            <person name="Ferreira P."/>
            <person name="Barriuso J."/>
            <person name="Kellner H."/>
            <person name="Castanera R."/>
            <person name="Alfaro M."/>
            <person name="Ramirez L."/>
            <person name="Pisabarro A.G."/>
            <person name="Kuo A."/>
            <person name="Tritt A."/>
            <person name="Lipzen A."/>
            <person name="He G."/>
            <person name="Yan M."/>
            <person name="Ng V."/>
            <person name="Cullen D."/>
            <person name="Martin F."/>
            <person name="Rosso M.-N."/>
            <person name="Henrissat B."/>
            <person name="Hibbett D."/>
            <person name="Martinez A.T."/>
            <person name="Grigoriev I.V."/>
        </authorList>
    </citation>
    <scope>NUCLEOTIDE SEQUENCE</scope>
    <source>
        <strain evidence="11">CBS 506.95</strain>
    </source>
</reference>
<evidence type="ECO:0000256" key="7">
    <source>
        <dbReference type="ARBA" id="ARBA00025208"/>
    </source>
</evidence>
<keyword evidence="3 8" id="KW-0479">Metal-binding</keyword>
<keyword evidence="2 8" id="KW-0645">Protease</keyword>
<evidence type="ECO:0000256" key="4">
    <source>
        <dbReference type="ARBA" id="ARBA00022801"/>
    </source>
</evidence>
<organism evidence="11 12">
    <name type="scientific">Crepidotus variabilis</name>
    <dbReference type="NCBI Taxonomy" id="179855"/>
    <lineage>
        <taxon>Eukaryota</taxon>
        <taxon>Fungi</taxon>
        <taxon>Dikarya</taxon>
        <taxon>Basidiomycota</taxon>
        <taxon>Agaricomycotina</taxon>
        <taxon>Agaricomycetes</taxon>
        <taxon>Agaricomycetidae</taxon>
        <taxon>Agaricales</taxon>
        <taxon>Agaricineae</taxon>
        <taxon>Crepidotaceae</taxon>
        <taxon>Crepidotus</taxon>
    </lineage>
</organism>
<keyword evidence="9" id="KW-0472">Membrane</keyword>
<dbReference type="FunFam" id="3.40.390.10:FF:000006">
    <property type="entry name" value="Thimet oligopeptidase 1"/>
    <property type="match status" value="1"/>
</dbReference>
<evidence type="ECO:0000256" key="1">
    <source>
        <dbReference type="ARBA" id="ARBA00006040"/>
    </source>
</evidence>
<dbReference type="GO" id="GO:0004222">
    <property type="term" value="F:metalloendopeptidase activity"/>
    <property type="evidence" value="ECO:0007669"/>
    <property type="project" value="InterPro"/>
</dbReference>
<dbReference type="GO" id="GO:0046872">
    <property type="term" value="F:metal ion binding"/>
    <property type="evidence" value="ECO:0007669"/>
    <property type="project" value="UniProtKB-UniRule"/>
</dbReference>
<evidence type="ECO:0000256" key="2">
    <source>
        <dbReference type="ARBA" id="ARBA00022670"/>
    </source>
</evidence>
<dbReference type="GO" id="GO:0006508">
    <property type="term" value="P:proteolysis"/>
    <property type="evidence" value="ECO:0007669"/>
    <property type="project" value="UniProtKB-KW"/>
</dbReference>
<comment type="cofactor">
    <cofactor evidence="8">
        <name>Zn(2+)</name>
        <dbReference type="ChEBI" id="CHEBI:29105"/>
    </cofactor>
    <text evidence="8">Binds 1 zinc ion.</text>
</comment>
<dbReference type="PANTHER" id="PTHR11804:SF84">
    <property type="entry name" value="SACCHAROLYSIN"/>
    <property type="match status" value="1"/>
</dbReference>
<feature type="transmembrane region" description="Helical" evidence="9">
    <location>
        <begin position="20"/>
        <end position="38"/>
    </location>
</feature>
<sequence length="778" mass="88523">MTAVRASAQRLQQLTQRRHLNLRLGASALAVGLAAFSLRSISSHVLPSACFSRSGNLNGDIRTRYWGLQGSGRTFAPNSCLRSFSTSIPRHHFPLSSSPSMGLTPPQPVLKWEHSAEDITRLTKDGIEEYRKVMDKVGALNAKDCNFDSVFLTLTRADTHFDELSEPLAFYQNVSPTKELRDASNDAESLVRNFAVEASMRLDVFNAKTAAEKNIKASGQWDKHSPEEQRLIEKSILDGTRAGLALPEDKRTELTQLKKDLQQACLEFSKNFNEENGVISFTEEELKGVPKDVVSGYTKRKTDDGKEVHDVTYKTPDIFPVFKFAENPKTRQRAQEGHESRLEVNVPLLDKALGLRRKIASLLGYKTWADYVTEVKMIKTGKGIEEFLDDLEHKLLPVANKEKEILLAMKKKEHEAQGIPFDGQFYIWDYRYYDRKYIEESLALDDMLVKEYFPVSVVVPTILEIYQNLLGVQFEELKGASTWHPDVQAFAVWEKDAKDESDFVGYCYLDLFPREAKYSHAAVWPILSGHEKPDGSRSYPLTAMVANLAKPTPDKPALMRHDDVVTFFHEMGHVFHGLLSRTKFSRFHGTSVARDFVEAPSQMLENWCWEPKVLEKMSSHYETKKPLDAELIEKIIKSRYVNVGLFYLRQLFFAKFDLKVHTDQEKEDYTKLWNTLRQKVSLVNYEKECPGQGTFGHITGGYDAGYYGYTYSLVFAADMYATVFKADPLDPARGKRYRDKILLVGGSREESESLKDFLGREPNSEAFLKELFGASKSS</sequence>
<keyword evidence="5 8" id="KW-0862">Zinc</keyword>
<dbReference type="OrthoDB" id="534666at2759"/>
<dbReference type="GO" id="GO:0005758">
    <property type="term" value="C:mitochondrial intermembrane space"/>
    <property type="evidence" value="ECO:0007669"/>
    <property type="project" value="TreeGrafter"/>
</dbReference>
<dbReference type="InterPro" id="IPR024077">
    <property type="entry name" value="Neurolysin/TOP_dom2"/>
</dbReference>
<accession>A0A9P6EEH8</accession>
<dbReference type="EMBL" id="MU157860">
    <property type="protein sequence ID" value="KAF9527549.1"/>
    <property type="molecule type" value="Genomic_DNA"/>
</dbReference>
<dbReference type="Proteomes" id="UP000807306">
    <property type="component" value="Unassembled WGS sequence"/>
</dbReference>
<comment type="function">
    <text evidence="7">Cleaves proteins, imported into the mitochondrion, to their mature size. While most mitochondrial precursor proteins are processed to the mature form in one step by mitochondrial processing peptidase (MPP), the sequential cleavage by MIP of an octapeptide after initial processing by MPP is a required step for a subgroup of nuclear-encoded precursor proteins destined for the matrix or the inner membrane.</text>
</comment>
<comment type="similarity">
    <text evidence="1 8">Belongs to the peptidase M3 family.</text>
</comment>
<keyword evidence="6 8" id="KW-0482">Metalloprotease</keyword>
<dbReference type="Gene3D" id="3.40.390.10">
    <property type="entry name" value="Collagenase (Catalytic Domain)"/>
    <property type="match status" value="1"/>
</dbReference>
<dbReference type="InterPro" id="IPR045090">
    <property type="entry name" value="Pept_M3A_M3B"/>
</dbReference>
<keyword evidence="9" id="KW-1133">Transmembrane helix</keyword>
<evidence type="ECO:0000256" key="8">
    <source>
        <dbReference type="RuleBase" id="RU003435"/>
    </source>
</evidence>
<evidence type="ECO:0000256" key="3">
    <source>
        <dbReference type="ARBA" id="ARBA00022723"/>
    </source>
</evidence>
<dbReference type="Gene3D" id="1.20.1050.40">
    <property type="entry name" value="Endopeptidase. Chain P, domain 1"/>
    <property type="match status" value="1"/>
</dbReference>
<evidence type="ECO:0000256" key="6">
    <source>
        <dbReference type="ARBA" id="ARBA00023049"/>
    </source>
</evidence>
<proteinExistence type="inferred from homology"/>
<dbReference type="AlphaFoldDB" id="A0A9P6EEH8"/>
<keyword evidence="4 8" id="KW-0378">Hydrolase</keyword>
<dbReference type="Gene3D" id="1.10.1370.10">
    <property type="entry name" value="Neurolysin, domain 3"/>
    <property type="match status" value="1"/>
</dbReference>
<evidence type="ECO:0000259" key="10">
    <source>
        <dbReference type="Pfam" id="PF01432"/>
    </source>
</evidence>
<dbReference type="InterPro" id="IPR001567">
    <property type="entry name" value="Pept_M3A_M3B_dom"/>
</dbReference>
<protein>
    <submittedName>
        <fullName evidence="11">Metallopeptidase MepB</fullName>
    </submittedName>
</protein>